<sequence>MFLILAFKTQPLACSYKGLEAELNSGSCWFSSARIPVASSGFFLDTNTPEMANKEQSVVTECALQLRTLGDLIYWKYVLLEFLARTLQAANDDAAGGT</sequence>
<dbReference type="Proteomes" id="UP000606274">
    <property type="component" value="Unassembled WGS sequence"/>
</dbReference>
<accession>A0A8T0B634</accession>
<keyword evidence="2" id="KW-1185">Reference proteome</keyword>
<dbReference type="AlphaFoldDB" id="A0A8T0B634"/>
<evidence type="ECO:0000313" key="2">
    <source>
        <dbReference type="Proteomes" id="UP000606274"/>
    </source>
</evidence>
<organism evidence="1 2">
    <name type="scientific">Silurus meridionalis</name>
    <name type="common">Southern catfish</name>
    <name type="synonym">Silurus soldatovi meridionalis</name>
    <dbReference type="NCBI Taxonomy" id="175797"/>
    <lineage>
        <taxon>Eukaryota</taxon>
        <taxon>Metazoa</taxon>
        <taxon>Chordata</taxon>
        <taxon>Craniata</taxon>
        <taxon>Vertebrata</taxon>
        <taxon>Euteleostomi</taxon>
        <taxon>Actinopterygii</taxon>
        <taxon>Neopterygii</taxon>
        <taxon>Teleostei</taxon>
        <taxon>Ostariophysi</taxon>
        <taxon>Siluriformes</taxon>
        <taxon>Siluridae</taxon>
        <taxon>Silurus</taxon>
    </lineage>
</organism>
<gene>
    <name evidence="1" type="ORF">HF521_002028</name>
</gene>
<dbReference type="OrthoDB" id="8793015at2759"/>
<dbReference type="EMBL" id="JABFDY010000011">
    <property type="protein sequence ID" value="KAF7700863.1"/>
    <property type="molecule type" value="Genomic_DNA"/>
</dbReference>
<proteinExistence type="predicted"/>
<reference evidence="1" key="1">
    <citation type="submission" date="2020-08" db="EMBL/GenBank/DDBJ databases">
        <title>Chromosome-level assembly of Southern catfish (Silurus meridionalis) provides insights into visual adaptation to the nocturnal and benthic lifestyles.</title>
        <authorList>
            <person name="Zhang Y."/>
            <person name="Wang D."/>
            <person name="Peng Z."/>
        </authorList>
    </citation>
    <scope>NUCLEOTIDE SEQUENCE</scope>
    <source>
        <strain evidence="1">SWU-2019-XX</strain>
        <tissue evidence="1">Muscle</tissue>
    </source>
</reference>
<name>A0A8T0B634_SILME</name>
<protein>
    <submittedName>
        <fullName evidence="1">Uncharacterized protein</fullName>
    </submittedName>
</protein>
<comment type="caution">
    <text evidence="1">The sequence shown here is derived from an EMBL/GenBank/DDBJ whole genome shotgun (WGS) entry which is preliminary data.</text>
</comment>
<evidence type="ECO:0000313" key="1">
    <source>
        <dbReference type="EMBL" id="KAF7700863.1"/>
    </source>
</evidence>